<dbReference type="RefSeq" id="WP_128386310.1">
    <property type="nucleotide sequence ID" value="NZ_CP035037.1"/>
</dbReference>
<accession>A0ABX5QDA9</accession>
<organism evidence="1 2">
    <name type="scientific">Leucobacter muris</name>
    <dbReference type="NCBI Taxonomy" id="1935379"/>
    <lineage>
        <taxon>Bacteria</taxon>
        <taxon>Bacillati</taxon>
        <taxon>Actinomycetota</taxon>
        <taxon>Actinomycetes</taxon>
        <taxon>Micrococcales</taxon>
        <taxon>Microbacteriaceae</taxon>
        <taxon>Leucobacter</taxon>
    </lineage>
</organism>
<name>A0ABX5QDA9_9MICO</name>
<evidence type="ECO:0000313" key="1">
    <source>
        <dbReference type="EMBL" id="QAB17042.1"/>
    </source>
</evidence>
<sequence>MNADDHTSHSIETRIGAELPSSLRAGLPQARLALWEVERELWAPRTLLWTDADGSVLGAALTAGRPFTAYRKIVDVVAASEQVWRELVDAARFDAPPVGETRPQPVVVHFEEQRALAPLTDGQRETLSALGFTAAPKPVPSVPSTRTGDAAEVVAWSHWLGERPSRLAPYYGQTTEVTCGAVSSLMALESRGRNGFSPSDLSANRTAEISFWRRITNLPACEPVGLAVETAETGVLPELPRVVLSTTEPVLLEEFENDADRVLRIDLQHQALRRAEELGLPIERRWIEVEEIARLVRDGAQVLLLIDLTELIADPTPHWVLAADIVHDSDDNDVIILSDPWIHYPNGETWVDTYALPLPLPSVDRVTRWGAPAYRGVVVLPA</sequence>
<reference evidence="1 2" key="1">
    <citation type="submission" date="2019-01" db="EMBL/GenBank/DDBJ databases">
        <title>Leucobacter muris sp. nov. isolated from the nose of a laboratory mouse.</title>
        <authorList>
            <person name="Benga L."/>
            <person name="Sproeer C."/>
            <person name="Schumann P."/>
            <person name="Verbarg S."/>
            <person name="Bunk B."/>
            <person name="Engelhardt E."/>
            <person name="Benten P.M."/>
            <person name="Sager M."/>
        </authorList>
    </citation>
    <scope>NUCLEOTIDE SEQUENCE [LARGE SCALE GENOMIC DNA]</scope>
    <source>
        <strain evidence="1 2">DSM 101948</strain>
    </source>
</reference>
<proteinExistence type="predicted"/>
<evidence type="ECO:0008006" key="3">
    <source>
        <dbReference type="Google" id="ProtNLM"/>
    </source>
</evidence>
<dbReference type="Pfam" id="PF11814">
    <property type="entry name" value="DUF3335"/>
    <property type="match status" value="1"/>
</dbReference>
<protein>
    <recommendedName>
        <fullName evidence="3">Peptidase C39-like domain-containing protein</fullName>
    </recommendedName>
</protein>
<evidence type="ECO:0000313" key="2">
    <source>
        <dbReference type="Proteomes" id="UP000285768"/>
    </source>
</evidence>
<dbReference type="InterPro" id="IPR021770">
    <property type="entry name" value="DUF3335"/>
</dbReference>
<keyword evidence="2" id="KW-1185">Reference proteome</keyword>
<dbReference type="Proteomes" id="UP000285768">
    <property type="component" value="Chromosome"/>
</dbReference>
<gene>
    <name evidence="1" type="ORF">Leucomu_03130</name>
</gene>
<dbReference type="EMBL" id="CP035037">
    <property type="protein sequence ID" value="QAB17042.1"/>
    <property type="molecule type" value="Genomic_DNA"/>
</dbReference>